<keyword evidence="2" id="KW-0378">Hydrolase</keyword>
<sequence length="108" mass="12318">MERRSDAAAEYRRWYGWKAWKVKRLAQLRAEPLCRYCEAMGVTSAATVVDHIIPHRGDHDLFWHGEVQSMCKTCHDAAKARQERMGYDIACDADGYPIDAGHPNGPRS</sequence>
<reference evidence="2 3" key="1">
    <citation type="submission" date="2020-04" db="EMBL/GenBank/DDBJ databases">
        <title>The Whole Genome Analysis of High salt-tolerant Sphingobium yanoikuyae YC-XJ2 with Aryl organophosphorus flame retardants (aryl-OPFRs)-degrading capacity and characteristics of Related phosphotriesterase.</title>
        <authorList>
            <person name="Li X."/>
        </authorList>
    </citation>
    <scope>NUCLEOTIDE SEQUENCE [LARGE SCALE GENOMIC DNA]</scope>
    <source>
        <strain evidence="2 3">YC-XJ2</strain>
    </source>
</reference>
<proteinExistence type="predicted"/>
<dbReference type="EMBL" id="CP053021">
    <property type="protein sequence ID" value="QJR03492.1"/>
    <property type="molecule type" value="Genomic_DNA"/>
</dbReference>
<evidence type="ECO:0000313" key="2">
    <source>
        <dbReference type="EMBL" id="QJR03492.1"/>
    </source>
</evidence>
<dbReference type="Gene3D" id="1.10.30.50">
    <property type="match status" value="1"/>
</dbReference>
<dbReference type="CDD" id="cd00085">
    <property type="entry name" value="HNHc"/>
    <property type="match status" value="1"/>
</dbReference>
<accession>A0A6M4G863</accession>
<name>A0A6M4G863_SPHYA</name>
<dbReference type="InterPro" id="IPR002711">
    <property type="entry name" value="HNH"/>
</dbReference>
<dbReference type="GO" id="GO:0004519">
    <property type="term" value="F:endonuclease activity"/>
    <property type="evidence" value="ECO:0007669"/>
    <property type="project" value="UniProtKB-KW"/>
</dbReference>
<dbReference type="Pfam" id="PF01844">
    <property type="entry name" value="HNH"/>
    <property type="match status" value="1"/>
</dbReference>
<dbReference type="InterPro" id="IPR003615">
    <property type="entry name" value="HNH_nuc"/>
</dbReference>
<dbReference type="AlphaFoldDB" id="A0A6M4G863"/>
<evidence type="ECO:0000313" key="3">
    <source>
        <dbReference type="Proteomes" id="UP000502611"/>
    </source>
</evidence>
<organism evidence="2 3">
    <name type="scientific">Sphingobium yanoikuyae</name>
    <name type="common">Sphingomonas yanoikuyae</name>
    <dbReference type="NCBI Taxonomy" id="13690"/>
    <lineage>
        <taxon>Bacteria</taxon>
        <taxon>Pseudomonadati</taxon>
        <taxon>Pseudomonadota</taxon>
        <taxon>Alphaproteobacteria</taxon>
        <taxon>Sphingomonadales</taxon>
        <taxon>Sphingomonadaceae</taxon>
        <taxon>Sphingobium</taxon>
    </lineage>
</organism>
<keyword evidence="2" id="KW-0540">Nuclease</keyword>
<protein>
    <submittedName>
        <fullName evidence="2">HNH endonuclease</fullName>
    </submittedName>
</protein>
<dbReference type="Proteomes" id="UP000502611">
    <property type="component" value="Chromosome"/>
</dbReference>
<dbReference type="GO" id="GO:0008270">
    <property type="term" value="F:zinc ion binding"/>
    <property type="evidence" value="ECO:0007669"/>
    <property type="project" value="InterPro"/>
</dbReference>
<keyword evidence="2" id="KW-0255">Endonuclease</keyword>
<evidence type="ECO:0000259" key="1">
    <source>
        <dbReference type="Pfam" id="PF01844"/>
    </source>
</evidence>
<dbReference type="GO" id="GO:0003676">
    <property type="term" value="F:nucleic acid binding"/>
    <property type="evidence" value="ECO:0007669"/>
    <property type="project" value="InterPro"/>
</dbReference>
<feature type="domain" description="HNH" evidence="1">
    <location>
        <begin position="34"/>
        <end position="79"/>
    </location>
</feature>
<gene>
    <name evidence="2" type="ORF">HH800_15685</name>
</gene>